<dbReference type="Pfam" id="PF04542">
    <property type="entry name" value="Sigma70_r2"/>
    <property type="match status" value="1"/>
</dbReference>
<dbReference type="InterPro" id="IPR013249">
    <property type="entry name" value="RNA_pol_sigma70_r4_t2"/>
</dbReference>
<dbReference type="InterPro" id="IPR036388">
    <property type="entry name" value="WH-like_DNA-bd_sf"/>
</dbReference>
<evidence type="ECO:0000313" key="8">
    <source>
        <dbReference type="Proteomes" id="UP001240171"/>
    </source>
</evidence>
<evidence type="ECO:0000313" key="7">
    <source>
        <dbReference type="EMBL" id="MDO7905020.1"/>
    </source>
</evidence>
<dbReference type="Gene3D" id="1.10.1740.10">
    <property type="match status" value="1"/>
</dbReference>
<accession>A0ABT9C803</accession>
<evidence type="ECO:0000256" key="2">
    <source>
        <dbReference type="ARBA" id="ARBA00023015"/>
    </source>
</evidence>
<dbReference type="Pfam" id="PF08281">
    <property type="entry name" value="Sigma70_r4_2"/>
    <property type="match status" value="1"/>
</dbReference>
<dbReference type="InterPro" id="IPR013325">
    <property type="entry name" value="RNA_pol_sigma_r2"/>
</dbReference>
<dbReference type="EMBL" id="JAUQTB010000001">
    <property type="protein sequence ID" value="MDO7905020.1"/>
    <property type="molecule type" value="Genomic_DNA"/>
</dbReference>
<dbReference type="RefSeq" id="WP_305022208.1">
    <property type="nucleotide sequence ID" value="NZ_JAUQTB010000001.1"/>
</dbReference>
<evidence type="ECO:0000256" key="4">
    <source>
        <dbReference type="ARBA" id="ARBA00023163"/>
    </source>
</evidence>
<reference evidence="7 8" key="1">
    <citation type="submission" date="2023-07" db="EMBL/GenBank/DDBJ databases">
        <title>Paenibacillus sp. JX-17 nov. isolated from soil.</title>
        <authorList>
            <person name="Wan Y."/>
            <person name="Liu B."/>
        </authorList>
    </citation>
    <scope>NUCLEOTIDE SEQUENCE [LARGE SCALE GENOMIC DNA]</scope>
    <source>
        <strain evidence="7 8">JX-17</strain>
    </source>
</reference>
<feature type="domain" description="RNA polymerase sigma factor 70 region 4 type 2" evidence="6">
    <location>
        <begin position="130"/>
        <end position="181"/>
    </location>
</feature>
<dbReference type="Proteomes" id="UP001240171">
    <property type="component" value="Unassembled WGS sequence"/>
</dbReference>
<comment type="caution">
    <text evidence="7">The sequence shown here is derived from an EMBL/GenBank/DDBJ whole genome shotgun (WGS) entry which is preliminary data.</text>
</comment>
<feature type="domain" description="RNA polymerase sigma-70 region 2" evidence="5">
    <location>
        <begin position="29"/>
        <end position="95"/>
    </location>
</feature>
<keyword evidence="4" id="KW-0804">Transcription</keyword>
<proteinExistence type="inferred from homology"/>
<protein>
    <submittedName>
        <fullName evidence="7">RNA polymerase sigma factor</fullName>
    </submittedName>
</protein>
<dbReference type="PANTHER" id="PTHR43133">
    <property type="entry name" value="RNA POLYMERASE ECF-TYPE SIGMA FACTO"/>
    <property type="match status" value="1"/>
</dbReference>
<dbReference type="InterPro" id="IPR007627">
    <property type="entry name" value="RNA_pol_sigma70_r2"/>
</dbReference>
<name>A0ABT9C803_9BACL</name>
<evidence type="ECO:0000256" key="1">
    <source>
        <dbReference type="ARBA" id="ARBA00010641"/>
    </source>
</evidence>
<dbReference type="CDD" id="cd06171">
    <property type="entry name" value="Sigma70_r4"/>
    <property type="match status" value="1"/>
</dbReference>
<sequence>MNGKEGRAIEHAALIQQILQGDRSKFRELVEMYSNHIYHVAYSVLHDAKEAEDAAQEALIQVYKSLPQYRNEGFKTWISRIALHKAIDAKRKKARQTANNVEFDQTLLEATLRSDEPDVLAQLVRSEHHDEIRRRVEELPPKHREIITAFYLEGKGYDQISIELEVAAKTVESRLYRARQWIREHWKEEEWI</sequence>
<dbReference type="InterPro" id="IPR039425">
    <property type="entry name" value="RNA_pol_sigma-70-like"/>
</dbReference>
<dbReference type="SUPFAM" id="SSF88659">
    <property type="entry name" value="Sigma3 and sigma4 domains of RNA polymerase sigma factors"/>
    <property type="match status" value="1"/>
</dbReference>
<evidence type="ECO:0000259" key="5">
    <source>
        <dbReference type="Pfam" id="PF04542"/>
    </source>
</evidence>
<organism evidence="7 8">
    <name type="scientific">Paenibacillus lacisoli</name>
    <dbReference type="NCBI Taxonomy" id="3064525"/>
    <lineage>
        <taxon>Bacteria</taxon>
        <taxon>Bacillati</taxon>
        <taxon>Bacillota</taxon>
        <taxon>Bacilli</taxon>
        <taxon>Bacillales</taxon>
        <taxon>Paenibacillaceae</taxon>
        <taxon>Paenibacillus</taxon>
    </lineage>
</organism>
<evidence type="ECO:0000256" key="3">
    <source>
        <dbReference type="ARBA" id="ARBA00023082"/>
    </source>
</evidence>
<comment type="similarity">
    <text evidence="1">Belongs to the sigma-70 factor family. ECF subfamily.</text>
</comment>
<dbReference type="PANTHER" id="PTHR43133:SF51">
    <property type="entry name" value="RNA POLYMERASE SIGMA FACTOR"/>
    <property type="match status" value="1"/>
</dbReference>
<dbReference type="InterPro" id="IPR014284">
    <property type="entry name" value="RNA_pol_sigma-70_dom"/>
</dbReference>
<evidence type="ECO:0000259" key="6">
    <source>
        <dbReference type="Pfam" id="PF08281"/>
    </source>
</evidence>
<dbReference type="NCBIfam" id="TIGR02937">
    <property type="entry name" value="sigma70-ECF"/>
    <property type="match status" value="1"/>
</dbReference>
<keyword evidence="3" id="KW-0731">Sigma factor</keyword>
<dbReference type="Gene3D" id="1.10.10.10">
    <property type="entry name" value="Winged helix-like DNA-binding domain superfamily/Winged helix DNA-binding domain"/>
    <property type="match status" value="1"/>
</dbReference>
<gene>
    <name evidence="7" type="ORF">Q5741_01170</name>
</gene>
<keyword evidence="8" id="KW-1185">Reference proteome</keyword>
<dbReference type="SUPFAM" id="SSF88946">
    <property type="entry name" value="Sigma2 domain of RNA polymerase sigma factors"/>
    <property type="match status" value="1"/>
</dbReference>
<keyword evidence="2" id="KW-0805">Transcription regulation</keyword>
<dbReference type="InterPro" id="IPR013324">
    <property type="entry name" value="RNA_pol_sigma_r3/r4-like"/>
</dbReference>